<dbReference type="GeneID" id="61134054"/>
<dbReference type="Pfam" id="PF00106">
    <property type="entry name" value="adh_short"/>
    <property type="match status" value="1"/>
</dbReference>
<dbReference type="EMBL" id="AP006618">
    <property type="protein sequence ID" value="BAD58193.1"/>
    <property type="molecule type" value="Genomic_DNA"/>
</dbReference>
<dbReference type="RefSeq" id="WP_011209878.1">
    <property type="nucleotide sequence ID" value="NC_006361.1"/>
</dbReference>
<reference evidence="3 4" key="1">
    <citation type="journal article" date="2004" name="Proc. Natl. Acad. Sci. U.S.A.">
        <title>The complete genomic sequence of Nocardia farcinica IFM 10152.</title>
        <authorList>
            <person name="Ishikawa J."/>
            <person name="Yamashita A."/>
            <person name="Mikami Y."/>
            <person name="Hoshino Y."/>
            <person name="Kurita H."/>
            <person name="Hotta K."/>
            <person name="Shiba T."/>
            <person name="Hattori M."/>
        </authorList>
    </citation>
    <scope>NUCLEOTIDE SEQUENCE [LARGE SCALE GENOMIC DNA]</scope>
    <source>
        <strain evidence="3 4">IFM 10152</strain>
    </source>
</reference>
<dbReference type="Gene3D" id="3.40.50.720">
    <property type="entry name" value="NAD(P)-binding Rossmann-like Domain"/>
    <property type="match status" value="1"/>
</dbReference>
<organism evidence="3 4">
    <name type="scientific">Nocardia farcinica (strain IFM 10152)</name>
    <dbReference type="NCBI Taxonomy" id="247156"/>
    <lineage>
        <taxon>Bacteria</taxon>
        <taxon>Bacillati</taxon>
        <taxon>Actinomycetota</taxon>
        <taxon>Actinomycetes</taxon>
        <taxon>Mycobacteriales</taxon>
        <taxon>Nocardiaceae</taxon>
        <taxon>Nocardia</taxon>
    </lineage>
</organism>
<dbReference type="OrthoDB" id="9797538at2"/>
<evidence type="ECO:0000313" key="4">
    <source>
        <dbReference type="Proteomes" id="UP000006820"/>
    </source>
</evidence>
<comment type="similarity">
    <text evidence="1">Belongs to the short-chain dehydrogenases/reductases (SDR) family.</text>
</comment>
<dbReference type="InterPro" id="IPR051019">
    <property type="entry name" value="VLCFA-Steroid_DH"/>
</dbReference>
<evidence type="ECO:0000256" key="1">
    <source>
        <dbReference type="ARBA" id="ARBA00006484"/>
    </source>
</evidence>
<accession>Q5YUE8</accession>
<dbReference type="InterPro" id="IPR036291">
    <property type="entry name" value="NAD(P)-bd_dom_sf"/>
</dbReference>
<dbReference type="eggNOG" id="COG0300">
    <property type="taxonomic scope" value="Bacteria"/>
</dbReference>
<dbReference type="PANTHER" id="PTHR43899:SF13">
    <property type="entry name" value="RH59310P"/>
    <property type="match status" value="1"/>
</dbReference>
<gene>
    <name evidence="3" type="ordered locus">NFA_33460</name>
</gene>
<proteinExistence type="inferred from homology"/>
<dbReference type="GO" id="GO:0016491">
    <property type="term" value="F:oxidoreductase activity"/>
    <property type="evidence" value="ECO:0007669"/>
    <property type="project" value="UniProtKB-KW"/>
</dbReference>
<evidence type="ECO:0000313" key="3">
    <source>
        <dbReference type="EMBL" id="BAD58193.1"/>
    </source>
</evidence>
<dbReference type="AlphaFoldDB" id="Q5YUE8"/>
<dbReference type="PIRSF" id="PIRSF000126">
    <property type="entry name" value="11-beta-HSD1"/>
    <property type="match status" value="1"/>
</dbReference>
<sequence length="270" mass="29038">MKGIPHVNIQKYGPWAVIAGGSEGVGAEFARQLAENGMNLVLLARKEGPLAATAETCRAHGVEVRTLSVDLLAPDALERIRQLTDDLVVGLFIYNAGANTYGHEFVTGDLDRFQAVIDLNITVQLALVHHFGALMRERRRGGILLVGSLSGYLGSAQISIYSAVKSFCRTFAEGLWLEMRDHDVDVLELVLGLTRTPAMARAGLKMDTPGLLVSEPRDVAAQGLANLANGPVVVVKQFEDVAEKNSGHNRAELLLASRAAAKKLLPPPSR</sequence>
<dbReference type="STRING" id="247156.NFA_33460"/>
<keyword evidence="4" id="KW-1185">Reference proteome</keyword>
<dbReference type="SUPFAM" id="SSF51735">
    <property type="entry name" value="NAD(P)-binding Rossmann-fold domains"/>
    <property type="match status" value="1"/>
</dbReference>
<name>Q5YUE8_NOCFA</name>
<dbReference type="InterPro" id="IPR002347">
    <property type="entry name" value="SDR_fam"/>
</dbReference>
<dbReference type="HOGENOM" id="CLU_010194_2_1_11"/>
<dbReference type="KEGG" id="nfa:NFA_33460"/>
<dbReference type="Proteomes" id="UP000006820">
    <property type="component" value="Chromosome"/>
</dbReference>
<dbReference type="PANTHER" id="PTHR43899">
    <property type="entry name" value="RH59310P"/>
    <property type="match status" value="1"/>
</dbReference>
<evidence type="ECO:0000256" key="2">
    <source>
        <dbReference type="ARBA" id="ARBA00023002"/>
    </source>
</evidence>
<dbReference type="PRINTS" id="PR00081">
    <property type="entry name" value="GDHRDH"/>
</dbReference>
<protein>
    <submittedName>
        <fullName evidence="3">Putative short chain dehydrogenase</fullName>
    </submittedName>
</protein>
<keyword evidence="2" id="KW-0560">Oxidoreductase</keyword>